<feature type="domain" description="Type IX secretion system protein PorV" evidence="2">
    <location>
        <begin position="26"/>
        <end position="265"/>
    </location>
</feature>
<sequence length="397" mass="44092">MISLRHIVAASGIAIFGSFAAYSQKNEFNPVQTGVNSLGIAPDARGASMGDLGAATDPDANSQYWNPSKYAFAYSRGAVSLSYTPWLRKLVNDIFLANVAGYWKIGTEDNQAVSASLRYFSLGEVTDENGGMGIQSVNPYEMSFDIGYSRKLSDKFSMGIVFRYIYSDLSFSESYADDSSTGASAFSADISGYYTTYPIIGRNECQWSWGFDISNIGSKVNYNHGDNPAFLPTNFRLGTSFTYPLADYHNLSLNLDLNKLLVPAKPRREDYADDTEGEIDFVKAEEDWQNMSPITGIFKSFSDAPGGMKEELREISWSLGAEYNYNDQFFLRGGYFYQNPTKGNLQYFALGAGFALNVLRLDASYMVATAQNSPLDQTLRFTLTFDMDGLKEIFGKR</sequence>
<dbReference type="Pfam" id="PF19572">
    <property type="entry name" value="PorV"/>
    <property type="match status" value="1"/>
</dbReference>
<evidence type="ECO:0000256" key="1">
    <source>
        <dbReference type="SAM" id="SignalP"/>
    </source>
</evidence>
<dbReference type="Proteomes" id="UP000297149">
    <property type="component" value="Chromosome"/>
</dbReference>
<dbReference type="Gene3D" id="2.40.160.60">
    <property type="entry name" value="Outer membrane protein transport protein (OMPP1/FadL/TodX)"/>
    <property type="match status" value="1"/>
</dbReference>
<dbReference type="RefSeq" id="WP_136416170.1">
    <property type="nucleotide sequence ID" value="NZ_CP039396.1"/>
</dbReference>
<accession>A0A4P7W4G4</accession>
<keyword evidence="4" id="KW-1185">Reference proteome</keyword>
<dbReference type="NCBIfam" id="NF033709">
    <property type="entry name" value="PorV_fam"/>
    <property type="match status" value="1"/>
</dbReference>
<evidence type="ECO:0000259" key="2">
    <source>
        <dbReference type="Pfam" id="PF19572"/>
    </source>
</evidence>
<dbReference type="KEGG" id="ddb:E7747_11960"/>
<evidence type="ECO:0000313" key="3">
    <source>
        <dbReference type="EMBL" id="QCD42936.1"/>
    </source>
</evidence>
<name>A0A4P7W4G4_9BACT</name>
<dbReference type="EMBL" id="CP039396">
    <property type="protein sequence ID" value="QCD42936.1"/>
    <property type="molecule type" value="Genomic_DNA"/>
</dbReference>
<organism evidence="3 4">
    <name type="scientific">Duncaniella dubosii</name>
    <dbReference type="NCBI Taxonomy" id="2518971"/>
    <lineage>
        <taxon>Bacteria</taxon>
        <taxon>Pseudomonadati</taxon>
        <taxon>Bacteroidota</taxon>
        <taxon>Bacteroidia</taxon>
        <taxon>Bacteroidales</taxon>
        <taxon>Muribaculaceae</taxon>
        <taxon>Duncaniella</taxon>
    </lineage>
</organism>
<dbReference type="InterPro" id="IPR045741">
    <property type="entry name" value="PorV"/>
</dbReference>
<gene>
    <name evidence="3" type="primary">porV</name>
    <name evidence="3" type="ORF">E7747_11960</name>
</gene>
<keyword evidence="1" id="KW-0732">Signal</keyword>
<dbReference type="AlphaFoldDB" id="A0A4P7W4G4"/>
<feature type="signal peptide" evidence="1">
    <location>
        <begin position="1"/>
        <end position="20"/>
    </location>
</feature>
<evidence type="ECO:0000313" key="4">
    <source>
        <dbReference type="Proteomes" id="UP000297149"/>
    </source>
</evidence>
<proteinExistence type="predicted"/>
<dbReference type="NCBIfam" id="NF033710">
    <property type="entry name" value="T9SS_OM_PorV"/>
    <property type="match status" value="1"/>
</dbReference>
<dbReference type="InterPro" id="IPR047799">
    <property type="entry name" value="T9SS_OM_PorV"/>
</dbReference>
<protein>
    <submittedName>
        <fullName evidence="3">Type IX secretion system outer membrane channel protein PorV</fullName>
    </submittedName>
</protein>
<dbReference type="SUPFAM" id="SSF56935">
    <property type="entry name" value="Porins"/>
    <property type="match status" value="2"/>
</dbReference>
<reference evidence="4" key="1">
    <citation type="submission" date="2019-02" db="EMBL/GenBank/DDBJ databases">
        <title>Isolation and identification of novel species under the genus Muribaculum.</title>
        <authorList>
            <person name="Miyake S."/>
            <person name="Ding Y."/>
            <person name="Low A."/>
            <person name="Soh M."/>
            <person name="Seedorf H."/>
        </authorList>
    </citation>
    <scope>NUCLEOTIDE SEQUENCE [LARGE SCALE GENOMIC DNA]</scope>
    <source>
        <strain evidence="4">H5</strain>
    </source>
</reference>
<feature type="chain" id="PRO_5020572645" evidence="1">
    <location>
        <begin position="21"/>
        <end position="397"/>
    </location>
</feature>